<dbReference type="AlphaFoldDB" id="A0A4U5WNF0"/>
<protein>
    <submittedName>
        <fullName evidence="2">HNH endonuclease</fullName>
    </submittedName>
</protein>
<reference evidence="2 3" key="1">
    <citation type="submission" date="2019-04" db="EMBL/GenBank/DDBJ databases">
        <title>Streptomyces lasaliensis sp. nov., an Actinomycete isolated from soil which produces the polyether antibiotic lasalocid.</title>
        <authorList>
            <person name="Erwin G."/>
            <person name="Haber C."/>
        </authorList>
    </citation>
    <scope>NUCLEOTIDE SEQUENCE [LARGE SCALE GENOMIC DNA]</scope>
    <source>
        <strain evidence="2 3">X-537</strain>
    </source>
</reference>
<dbReference type="GO" id="GO:0004519">
    <property type="term" value="F:endonuclease activity"/>
    <property type="evidence" value="ECO:0007669"/>
    <property type="project" value="UniProtKB-KW"/>
</dbReference>
<comment type="caution">
    <text evidence="2">The sequence shown here is derived from an EMBL/GenBank/DDBJ whole genome shotgun (WGS) entry which is preliminary data.</text>
</comment>
<keyword evidence="2" id="KW-0255">Endonuclease</keyword>
<keyword evidence="2" id="KW-0378">Hydrolase</keyword>
<proteinExistence type="predicted"/>
<evidence type="ECO:0000259" key="1">
    <source>
        <dbReference type="SMART" id="SM00507"/>
    </source>
</evidence>
<evidence type="ECO:0000313" key="2">
    <source>
        <dbReference type="EMBL" id="TKT03430.1"/>
    </source>
</evidence>
<dbReference type="CDD" id="cd00085">
    <property type="entry name" value="HNHc"/>
    <property type="match status" value="1"/>
</dbReference>
<accession>A0A4U5WNF0</accession>
<feature type="domain" description="HNH nuclease" evidence="1">
    <location>
        <begin position="129"/>
        <end position="177"/>
    </location>
</feature>
<name>A0A4U5WNF0_STRLS</name>
<dbReference type="Proteomes" id="UP000305929">
    <property type="component" value="Unassembled WGS sequence"/>
</dbReference>
<keyword evidence="2" id="KW-0540">Nuclease</keyword>
<dbReference type="RefSeq" id="WP_137309278.1">
    <property type="nucleotide sequence ID" value="NZ_SZNQ01000001.1"/>
</dbReference>
<dbReference type="EMBL" id="SZNQ01000001">
    <property type="protein sequence ID" value="TKT03430.1"/>
    <property type="molecule type" value="Genomic_DNA"/>
</dbReference>
<evidence type="ECO:0000313" key="3">
    <source>
        <dbReference type="Proteomes" id="UP000305929"/>
    </source>
</evidence>
<gene>
    <name evidence="2" type="ORF">E4U91_27285</name>
</gene>
<keyword evidence="3" id="KW-1185">Reference proteome</keyword>
<dbReference type="InterPro" id="IPR029471">
    <property type="entry name" value="HNH_5"/>
</dbReference>
<organism evidence="2 3">
    <name type="scientific">Streptomyces lasalocidi</name>
    <name type="common">Streptomyces lasaliensis</name>
    <dbReference type="NCBI Taxonomy" id="324833"/>
    <lineage>
        <taxon>Bacteria</taxon>
        <taxon>Bacillati</taxon>
        <taxon>Actinomycetota</taxon>
        <taxon>Actinomycetes</taxon>
        <taxon>Kitasatosporales</taxon>
        <taxon>Streptomycetaceae</taxon>
        <taxon>Streptomyces</taxon>
    </lineage>
</organism>
<dbReference type="SMART" id="SM00507">
    <property type="entry name" value="HNHc"/>
    <property type="match status" value="1"/>
</dbReference>
<dbReference type="Pfam" id="PF14279">
    <property type="entry name" value="HNH_5"/>
    <property type="match status" value="1"/>
</dbReference>
<dbReference type="Gene3D" id="1.10.30.50">
    <property type="match status" value="1"/>
</dbReference>
<sequence>MKTCSRCKREKPYEAFGVARSKKDGYKSRCKQCEKEVRELPENKAKKAAQDKAYREANPDKVKECKKRWNESERKKEYQREWQRANADRRKAYDTKYLVENRAAVLERQRLIQHTRRSTYREGDMPNGSWSALLRVYEKCLKCGATEDLQLDHVLPLAKGGRHELANAQVLCGDCNNRKNDKYVDYRDPAKGILVDTKTT</sequence>
<dbReference type="OrthoDB" id="4578716at2"/>
<dbReference type="InterPro" id="IPR003615">
    <property type="entry name" value="HNH_nuc"/>
</dbReference>